<dbReference type="Pfam" id="PF12729">
    <property type="entry name" value="4HB_MCP_1"/>
    <property type="match status" value="1"/>
</dbReference>
<dbReference type="InterPro" id="IPR024478">
    <property type="entry name" value="HlyB_4HB_MCP"/>
</dbReference>
<organism evidence="7 8">
    <name type="scientific">Acetobacterium malicum</name>
    <dbReference type="NCBI Taxonomy" id="52692"/>
    <lineage>
        <taxon>Bacteria</taxon>
        <taxon>Bacillati</taxon>
        <taxon>Bacillota</taxon>
        <taxon>Clostridia</taxon>
        <taxon>Eubacteriales</taxon>
        <taxon>Eubacteriaceae</taxon>
        <taxon>Acetobacterium</taxon>
    </lineage>
</organism>
<feature type="domain" description="HAMP" evidence="6">
    <location>
        <begin position="215"/>
        <end position="267"/>
    </location>
</feature>
<feature type="domain" description="Methyl-accepting transducer" evidence="5">
    <location>
        <begin position="627"/>
        <end position="856"/>
    </location>
</feature>
<dbReference type="CDD" id="cd11386">
    <property type="entry name" value="MCP_signal"/>
    <property type="match status" value="1"/>
</dbReference>
<dbReference type="PROSITE" id="PS50885">
    <property type="entry name" value="HAMP"/>
    <property type="match status" value="2"/>
</dbReference>
<dbReference type="PANTHER" id="PTHR43531">
    <property type="entry name" value="PROTEIN ICFG"/>
    <property type="match status" value="1"/>
</dbReference>
<dbReference type="SUPFAM" id="SSF58104">
    <property type="entry name" value="Methyl-accepting chemotaxis protein (MCP) signaling domain"/>
    <property type="match status" value="1"/>
</dbReference>
<name>A0ABR6YV82_9FIRM</name>
<dbReference type="InterPro" id="IPR051310">
    <property type="entry name" value="MCP_chemotaxis"/>
</dbReference>
<evidence type="ECO:0000256" key="4">
    <source>
        <dbReference type="SAM" id="Phobius"/>
    </source>
</evidence>
<dbReference type="EMBL" id="WJBE01000003">
    <property type="protein sequence ID" value="MBC3899031.1"/>
    <property type="molecule type" value="Genomic_DNA"/>
</dbReference>
<evidence type="ECO:0000256" key="1">
    <source>
        <dbReference type="ARBA" id="ARBA00022500"/>
    </source>
</evidence>
<keyword evidence="4" id="KW-0812">Transmembrane</keyword>
<dbReference type="CDD" id="cd06225">
    <property type="entry name" value="HAMP"/>
    <property type="match status" value="1"/>
</dbReference>
<evidence type="ECO:0000256" key="3">
    <source>
        <dbReference type="PROSITE-ProRule" id="PRU00284"/>
    </source>
</evidence>
<evidence type="ECO:0000313" key="8">
    <source>
        <dbReference type="Proteomes" id="UP000622405"/>
    </source>
</evidence>
<protein>
    <submittedName>
        <fullName evidence="7">HAMP domain-containing protein</fullName>
    </submittedName>
</protein>
<dbReference type="Pfam" id="PF18947">
    <property type="entry name" value="HAMP_2"/>
    <property type="match status" value="2"/>
</dbReference>
<dbReference type="SUPFAM" id="SSF158472">
    <property type="entry name" value="HAMP domain-like"/>
    <property type="match status" value="1"/>
</dbReference>
<reference evidence="7 8" key="1">
    <citation type="journal article" date="2020" name="mSystems">
        <title>Defining Genomic and Predicted Metabolic Features of the Acetobacterium Genus.</title>
        <authorList>
            <person name="Ross D.E."/>
            <person name="Marshall C.W."/>
            <person name="Gulliver D."/>
            <person name="May H.D."/>
            <person name="Norman R.S."/>
        </authorList>
    </citation>
    <scope>NUCLEOTIDE SEQUENCE [LARGE SCALE GENOMIC DNA]</scope>
    <source>
        <strain evidence="7 8">DSM 4132</strain>
    </source>
</reference>
<keyword evidence="4" id="KW-0472">Membrane</keyword>
<evidence type="ECO:0000259" key="6">
    <source>
        <dbReference type="PROSITE" id="PS50885"/>
    </source>
</evidence>
<feature type="domain" description="HAMP" evidence="6">
    <location>
        <begin position="525"/>
        <end position="577"/>
    </location>
</feature>
<comment type="caution">
    <text evidence="7">The sequence shown here is derived from an EMBL/GenBank/DDBJ whole genome shotgun (WGS) entry which is preliminary data.</text>
</comment>
<feature type="transmembrane region" description="Helical" evidence="4">
    <location>
        <begin position="197"/>
        <end position="221"/>
    </location>
</feature>
<keyword evidence="4" id="KW-1133">Transmembrane helix</keyword>
<dbReference type="Pfam" id="PF00015">
    <property type="entry name" value="MCPsignal"/>
    <property type="match status" value="1"/>
</dbReference>
<evidence type="ECO:0000256" key="2">
    <source>
        <dbReference type="ARBA" id="ARBA00029447"/>
    </source>
</evidence>
<dbReference type="Pfam" id="PF00672">
    <property type="entry name" value="HAMP"/>
    <property type="match status" value="2"/>
</dbReference>
<keyword evidence="1" id="KW-0145">Chemotaxis</keyword>
<dbReference type="InterPro" id="IPR004089">
    <property type="entry name" value="MCPsignal_dom"/>
</dbReference>
<evidence type="ECO:0000259" key="5">
    <source>
        <dbReference type="PROSITE" id="PS50111"/>
    </source>
</evidence>
<dbReference type="Proteomes" id="UP000622405">
    <property type="component" value="Unassembled WGS sequence"/>
</dbReference>
<keyword evidence="3" id="KW-0807">Transducer</keyword>
<dbReference type="InterPro" id="IPR047347">
    <property type="entry name" value="YvaQ-like_sensor"/>
</dbReference>
<dbReference type="SMART" id="SM00304">
    <property type="entry name" value="HAMP"/>
    <property type="match status" value="4"/>
</dbReference>
<dbReference type="PANTHER" id="PTHR43531:SF11">
    <property type="entry name" value="METHYL-ACCEPTING CHEMOTAXIS PROTEIN 3"/>
    <property type="match status" value="1"/>
</dbReference>
<sequence length="909" mass="97981">MNWFKNLKIKTKLLTSFILIALLVGVVGFIGILNTWSLQKSDQELYEHMTVPISQIGQISTTFQMMRVSLRDMILANDPDLIQSVKKNIAAEQLKIDELAGEYATTIQSDEMQQAFETFESARTEYNKHLDSLMNLATLNQDTEAFNLMSPEGAAGKGTANMQSAIDNLSTLKLADGLAKSENNIDQAAAATTTMTVLMLISMILAVALGLLLTSLICGPLRKASHMIHEMSKGHFGNRLNMDSTDEIGEMADAMDTFSDELQQVVIATMSQISEGDLSAHLEVKDSNDELTPALKKTIETIRSLITEANTLSQAAVEGRLDTRGHADAFNGGFREIVAGVNSTLDAVVGPLNVAAEYIERIGKGEIPPKITDEYYGDFREIKNNLNACLDGLSALTVADHTLKLMNKNDLTQPIEGEFDGIFGEISKSINGVHAQLGRIVDISTNIRNGDLSDLDFLRSIGKRSENDHLVPALLGMTETILMLVEETRTMAQIAIDGDLNNRGDITKFQGEYATVIEGFNQTLDAIIDPIQAASATLNELAEGNLNITMEGNFKGQHGKIKHDMNQTIEFLSAYVEEITQTLEEMSRGNFDLEITNLYCGDFLAIKKALNLIASSLSVTLSDINVAASQVEIGAQQISDGGQALSQGTTEQASSIQELTASIEEVASETKRNAKNANEANELAINVRTNAEVGNTQMVKMVAAMSEINNSSNNISKIIKVIDDIAFQTNILALNAAVEAARAGQHGKGFAVVAEEVRTLAARSAEAAKETTGLIEGSIDKVEVGTKIADETAISLAEILKQIEKVADLVGSIARASNDQASEIAQINQGIEAVSQVVQTNSATAEQSAAASEELSGQAEMLKQMVDAFKLKNTKKQSAKAPADKAAIALPAPPPSAEIILDDLDFDKY</sequence>
<dbReference type="Gene3D" id="1.10.8.500">
    <property type="entry name" value="HAMP domain in histidine kinase"/>
    <property type="match status" value="1"/>
</dbReference>
<dbReference type="Gene3D" id="1.20.120.1530">
    <property type="match status" value="2"/>
</dbReference>
<gene>
    <name evidence="7" type="ORF">GH811_05310</name>
</gene>
<dbReference type="PROSITE" id="PS50111">
    <property type="entry name" value="CHEMOTAXIS_TRANSDUC_2"/>
    <property type="match status" value="1"/>
</dbReference>
<dbReference type="Gene3D" id="1.10.287.950">
    <property type="entry name" value="Methyl-accepting chemotaxis protein"/>
    <property type="match status" value="1"/>
</dbReference>
<accession>A0ABR6YV82</accession>
<dbReference type="CDD" id="cd19411">
    <property type="entry name" value="MCP2201-like_sensor"/>
    <property type="match status" value="1"/>
</dbReference>
<dbReference type="SMART" id="SM00283">
    <property type="entry name" value="MA"/>
    <property type="match status" value="1"/>
</dbReference>
<evidence type="ECO:0000313" key="7">
    <source>
        <dbReference type="EMBL" id="MBC3899031.1"/>
    </source>
</evidence>
<dbReference type="InterPro" id="IPR003660">
    <property type="entry name" value="HAMP_dom"/>
</dbReference>
<comment type="similarity">
    <text evidence="2">Belongs to the methyl-accepting chemotaxis (MCP) protein family.</text>
</comment>
<keyword evidence="8" id="KW-1185">Reference proteome</keyword>
<dbReference type="RefSeq" id="WP_186893595.1">
    <property type="nucleotide sequence ID" value="NZ_WJBE01000003.1"/>
</dbReference>
<proteinExistence type="inferred from homology"/>